<organism evidence="5 6">
    <name type="scientific">Piloderma croceum (strain F 1598)</name>
    <dbReference type="NCBI Taxonomy" id="765440"/>
    <lineage>
        <taxon>Eukaryota</taxon>
        <taxon>Fungi</taxon>
        <taxon>Dikarya</taxon>
        <taxon>Basidiomycota</taxon>
        <taxon>Agaricomycotina</taxon>
        <taxon>Agaricomycetes</taxon>
        <taxon>Agaricomycetidae</taxon>
        <taxon>Atheliales</taxon>
        <taxon>Atheliaceae</taxon>
        <taxon>Piloderma</taxon>
    </lineage>
</organism>
<evidence type="ECO:0000313" key="6">
    <source>
        <dbReference type="Proteomes" id="UP000054166"/>
    </source>
</evidence>
<evidence type="ECO:0000313" key="5">
    <source>
        <dbReference type="EMBL" id="KIM83823.1"/>
    </source>
</evidence>
<dbReference type="SUPFAM" id="SSF47027">
    <property type="entry name" value="Acyl-CoA binding protein"/>
    <property type="match status" value="1"/>
</dbReference>
<evidence type="ECO:0000259" key="4">
    <source>
        <dbReference type="PROSITE" id="PS51228"/>
    </source>
</evidence>
<dbReference type="InParanoid" id="A0A0C3BBZ5"/>
<dbReference type="HOGENOM" id="CLU_046559_0_0_1"/>
<name>A0A0C3BBZ5_PILCF</name>
<feature type="region of interest" description="Disordered" evidence="3">
    <location>
        <begin position="253"/>
        <end position="289"/>
    </location>
</feature>
<feature type="domain" description="ACB" evidence="4">
    <location>
        <begin position="7"/>
        <end position="96"/>
    </location>
</feature>
<reference evidence="6" key="2">
    <citation type="submission" date="2015-01" db="EMBL/GenBank/DDBJ databases">
        <title>Evolutionary Origins and Diversification of the Mycorrhizal Mutualists.</title>
        <authorList>
            <consortium name="DOE Joint Genome Institute"/>
            <consortium name="Mycorrhizal Genomics Consortium"/>
            <person name="Kohler A."/>
            <person name="Kuo A."/>
            <person name="Nagy L.G."/>
            <person name="Floudas D."/>
            <person name="Copeland A."/>
            <person name="Barry K.W."/>
            <person name="Cichocki N."/>
            <person name="Veneault-Fourrey C."/>
            <person name="LaButti K."/>
            <person name="Lindquist E.A."/>
            <person name="Lipzen A."/>
            <person name="Lundell T."/>
            <person name="Morin E."/>
            <person name="Murat C."/>
            <person name="Riley R."/>
            <person name="Ohm R."/>
            <person name="Sun H."/>
            <person name="Tunlid A."/>
            <person name="Henrissat B."/>
            <person name="Grigoriev I.V."/>
            <person name="Hibbett D.S."/>
            <person name="Martin F."/>
        </authorList>
    </citation>
    <scope>NUCLEOTIDE SEQUENCE [LARGE SCALE GENOMIC DNA]</scope>
    <source>
        <strain evidence="6">F 1598</strain>
    </source>
</reference>
<evidence type="ECO:0000256" key="1">
    <source>
        <dbReference type="ARBA" id="ARBA00023121"/>
    </source>
</evidence>
<evidence type="ECO:0000256" key="2">
    <source>
        <dbReference type="SAM" id="Coils"/>
    </source>
</evidence>
<evidence type="ECO:0000256" key="3">
    <source>
        <dbReference type="SAM" id="MobiDB-lite"/>
    </source>
</evidence>
<feature type="compositionally biased region" description="Low complexity" evidence="3">
    <location>
        <begin position="123"/>
        <end position="136"/>
    </location>
</feature>
<keyword evidence="2" id="KW-0175">Coiled coil</keyword>
<feature type="coiled-coil region" evidence="2">
    <location>
        <begin position="295"/>
        <end position="322"/>
    </location>
</feature>
<dbReference type="STRING" id="765440.A0A0C3BBZ5"/>
<gene>
    <name evidence="5" type="ORF">PILCRDRAFT_818849</name>
</gene>
<reference evidence="5 6" key="1">
    <citation type="submission" date="2014-04" db="EMBL/GenBank/DDBJ databases">
        <authorList>
            <consortium name="DOE Joint Genome Institute"/>
            <person name="Kuo A."/>
            <person name="Tarkka M."/>
            <person name="Buscot F."/>
            <person name="Kohler A."/>
            <person name="Nagy L.G."/>
            <person name="Floudas D."/>
            <person name="Copeland A."/>
            <person name="Barry K.W."/>
            <person name="Cichocki N."/>
            <person name="Veneault-Fourrey C."/>
            <person name="LaButti K."/>
            <person name="Lindquist E.A."/>
            <person name="Lipzen A."/>
            <person name="Lundell T."/>
            <person name="Morin E."/>
            <person name="Murat C."/>
            <person name="Sun H."/>
            <person name="Tunlid A."/>
            <person name="Henrissat B."/>
            <person name="Grigoriev I.V."/>
            <person name="Hibbett D.S."/>
            <person name="Martin F."/>
            <person name="Nordberg H.P."/>
            <person name="Cantor M.N."/>
            <person name="Hua S.X."/>
        </authorList>
    </citation>
    <scope>NUCLEOTIDE SEQUENCE [LARGE SCALE GENOMIC DNA]</scope>
    <source>
        <strain evidence="5 6">F 1598</strain>
    </source>
</reference>
<dbReference type="AlphaFoldDB" id="A0A0C3BBZ5"/>
<proteinExistence type="predicted"/>
<dbReference type="PROSITE" id="PS51228">
    <property type="entry name" value="ACB_2"/>
    <property type="match status" value="1"/>
</dbReference>
<feature type="region of interest" description="Disordered" evidence="3">
    <location>
        <begin position="123"/>
        <end position="211"/>
    </location>
</feature>
<dbReference type="InterPro" id="IPR014352">
    <property type="entry name" value="FERM/acyl-CoA-bd_prot_sf"/>
</dbReference>
<dbReference type="Gene3D" id="1.20.80.10">
    <property type="match status" value="1"/>
</dbReference>
<sequence length="455" mass="50841">MDSHQLIDAQFDRAVEIVQSLPKIGPIQTTYEEKLTMYSLYKQATVGNVKTARPGIWDMLGRAKWDAWAKNKDLESYEAKWLYVDAMLKVLRKYSDKTVARDLIQELESFGGANLVMSRDLSKSAGSVSSGSTGSGNDATGSHFQPVPLPLNRQDNQNIHRDPAQNAEMSDEETDDEQPNELPSRTQYNRPQSSLSSHHYRTPMAGSMASPPPVGFHAAKQPIGFETPSAFAEPQSASHMPSLYPVQRSYAGQSFTTSHDPTLSPHPYPTPPGHRAQSQPILGRPFGVPPRPVSRPSLEHAIENVQAHLAALNERLESLESMSAHPRRSIISLPTRSSSPRYRRHGGSPADHRADYEWDLDDLGMWSLVLSPVTRVGGTLRQLARFFATSDHSPTLIVVRRLCLDMSFLFCVLWVLKALWRKTGVRRREVRLALKILLSAILGRQQERLLVDRGV</sequence>
<feature type="compositionally biased region" description="Acidic residues" evidence="3">
    <location>
        <begin position="169"/>
        <end position="179"/>
    </location>
</feature>
<dbReference type="OrthoDB" id="346910at2759"/>
<keyword evidence="6" id="KW-1185">Reference proteome</keyword>
<dbReference type="InterPro" id="IPR000582">
    <property type="entry name" value="Acyl-CoA-binding_protein"/>
</dbReference>
<dbReference type="Proteomes" id="UP000054166">
    <property type="component" value="Unassembled WGS sequence"/>
</dbReference>
<dbReference type="PRINTS" id="PR00689">
    <property type="entry name" value="ACOABINDINGP"/>
</dbReference>
<dbReference type="PROSITE" id="PS00880">
    <property type="entry name" value="ACB_1"/>
    <property type="match status" value="1"/>
</dbReference>
<dbReference type="Pfam" id="PF00887">
    <property type="entry name" value="ACBP"/>
    <property type="match status" value="1"/>
</dbReference>
<accession>A0A0C3BBZ5</accession>
<dbReference type="GO" id="GO:0000062">
    <property type="term" value="F:fatty-acyl-CoA binding"/>
    <property type="evidence" value="ECO:0007669"/>
    <property type="project" value="InterPro"/>
</dbReference>
<dbReference type="PANTHER" id="PTHR23310">
    <property type="entry name" value="ACYL-COA-BINDING PROTEIN, ACBP"/>
    <property type="match status" value="1"/>
</dbReference>
<dbReference type="FunFam" id="1.20.80.10:FF:000010">
    <property type="entry name" value="Acyl-CoA-binding domain-containing protein 5"/>
    <property type="match status" value="1"/>
</dbReference>
<keyword evidence="1" id="KW-0446">Lipid-binding</keyword>
<dbReference type="PANTHER" id="PTHR23310:SF133">
    <property type="entry name" value="COA BINDING PROTEIN, PUTATIVE (AFU_ORTHOLOGUE AFUA_1G12300)-RELATED"/>
    <property type="match status" value="1"/>
</dbReference>
<dbReference type="InterPro" id="IPR022408">
    <property type="entry name" value="Acyl-CoA-binding_prot_CS"/>
</dbReference>
<feature type="compositionally biased region" description="Polar residues" evidence="3">
    <location>
        <begin position="181"/>
        <end position="197"/>
    </location>
</feature>
<protein>
    <recommendedName>
        <fullName evidence="4">ACB domain-containing protein</fullName>
    </recommendedName>
</protein>
<dbReference type="EMBL" id="KN832989">
    <property type="protein sequence ID" value="KIM83823.1"/>
    <property type="molecule type" value="Genomic_DNA"/>
</dbReference>
<dbReference type="InterPro" id="IPR035984">
    <property type="entry name" value="Acyl-CoA-binding_sf"/>
</dbReference>
<dbReference type="GO" id="GO:0006631">
    <property type="term" value="P:fatty acid metabolic process"/>
    <property type="evidence" value="ECO:0007669"/>
    <property type="project" value="TreeGrafter"/>
</dbReference>